<dbReference type="OrthoDB" id="9792929at2"/>
<dbReference type="InterPro" id="IPR000182">
    <property type="entry name" value="GNAT_dom"/>
</dbReference>
<evidence type="ECO:0000256" key="2">
    <source>
        <dbReference type="ARBA" id="ARBA00023315"/>
    </source>
</evidence>
<dbReference type="Pfam" id="PF00583">
    <property type="entry name" value="Acetyltransf_1"/>
    <property type="match status" value="1"/>
</dbReference>
<protein>
    <submittedName>
        <fullName evidence="4">GNAT family N-acetyltransferase</fullName>
    </submittedName>
</protein>
<evidence type="ECO:0000313" key="4">
    <source>
        <dbReference type="EMBL" id="MRX66042.1"/>
    </source>
</evidence>
<dbReference type="GO" id="GO:0016747">
    <property type="term" value="F:acyltransferase activity, transferring groups other than amino-acyl groups"/>
    <property type="evidence" value="ECO:0007669"/>
    <property type="project" value="InterPro"/>
</dbReference>
<dbReference type="InterPro" id="IPR050832">
    <property type="entry name" value="Bact_Acetyltransf"/>
</dbReference>
<feature type="domain" description="N-acetyltransferase" evidence="3">
    <location>
        <begin position="2"/>
        <end position="147"/>
    </location>
</feature>
<evidence type="ECO:0000313" key="5">
    <source>
        <dbReference type="Proteomes" id="UP000443153"/>
    </source>
</evidence>
<dbReference type="EMBL" id="WKJH01000030">
    <property type="protein sequence ID" value="MRX66042.1"/>
    <property type="molecule type" value="Genomic_DNA"/>
</dbReference>
<reference evidence="4 5" key="1">
    <citation type="submission" date="2019-11" db="EMBL/GenBank/DDBJ databases">
        <title>Maribacter lutea sp. nov., a marine bacterium isolated from intertidal sand.</title>
        <authorList>
            <person name="Liu A."/>
        </authorList>
    </citation>
    <scope>NUCLEOTIDE SEQUENCE [LARGE SCALE GENOMIC DNA]</scope>
    <source>
        <strain evidence="4 5">RZ05</strain>
    </source>
</reference>
<dbReference type="CDD" id="cd04301">
    <property type="entry name" value="NAT_SF"/>
    <property type="match status" value="1"/>
</dbReference>
<name>A0A6I2MSU8_9FLAO</name>
<sequence length="147" mass="17407">MMRIEKATLKDMEQIIPLFDQYRIFYKQESDINGAKEYLTKRLRKNESVIFLAYHKNKPVAFTQLYPMFSSVSMQPFFVLNDLFVLNDFRNRQIGEALLNRAKEFCMAEGAKGLALETAIDNPAQKLYEKLGWKKDIDCFHYFWTPE</sequence>
<keyword evidence="2" id="KW-0012">Acyltransferase</keyword>
<dbReference type="InterPro" id="IPR016181">
    <property type="entry name" value="Acyl_CoA_acyltransferase"/>
</dbReference>
<gene>
    <name evidence="4" type="ORF">GJ691_17965</name>
</gene>
<keyword evidence="5" id="KW-1185">Reference proteome</keyword>
<proteinExistence type="predicted"/>
<dbReference type="AlphaFoldDB" id="A0A6I2MSU8"/>
<dbReference type="Proteomes" id="UP000443153">
    <property type="component" value="Unassembled WGS sequence"/>
</dbReference>
<dbReference type="PANTHER" id="PTHR43877:SF2">
    <property type="entry name" value="AMINOALKYLPHOSPHONATE N-ACETYLTRANSFERASE-RELATED"/>
    <property type="match status" value="1"/>
</dbReference>
<dbReference type="PROSITE" id="PS51186">
    <property type="entry name" value="GNAT"/>
    <property type="match status" value="1"/>
</dbReference>
<accession>A0A6I2MSU8</accession>
<dbReference type="SUPFAM" id="SSF55729">
    <property type="entry name" value="Acyl-CoA N-acyltransferases (Nat)"/>
    <property type="match status" value="1"/>
</dbReference>
<dbReference type="Gene3D" id="3.40.630.30">
    <property type="match status" value="1"/>
</dbReference>
<dbReference type="PANTHER" id="PTHR43877">
    <property type="entry name" value="AMINOALKYLPHOSPHONATE N-ACETYLTRANSFERASE-RELATED-RELATED"/>
    <property type="match status" value="1"/>
</dbReference>
<evidence type="ECO:0000259" key="3">
    <source>
        <dbReference type="PROSITE" id="PS51186"/>
    </source>
</evidence>
<evidence type="ECO:0000256" key="1">
    <source>
        <dbReference type="ARBA" id="ARBA00022679"/>
    </source>
</evidence>
<organism evidence="4 5">
    <name type="scientific">Maribacter luteus</name>
    <dbReference type="NCBI Taxonomy" id="2594478"/>
    <lineage>
        <taxon>Bacteria</taxon>
        <taxon>Pseudomonadati</taxon>
        <taxon>Bacteroidota</taxon>
        <taxon>Flavobacteriia</taxon>
        <taxon>Flavobacteriales</taxon>
        <taxon>Flavobacteriaceae</taxon>
        <taxon>Maribacter</taxon>
    </lineage>
</organism>
<keyword evidence="1 4" id="KW-0808">Transferase</keyword>
<comment type="caution">
    <text evidence="4">The sequence shown here is derived from an EMBL/GenBank/DDBJ whole genome shotgun (WGS) entry which is preliminary data.</text>
</comment>